<dbReference type="GO" id="GO:0008017">
    <property type="term" value="F:microtubule binding"/>
    <property type="evidence" value="ECO:0007669"/>
    <property type="project" value="TreeGrafter"/>
</dbReference>
<dbReference type="PANTHER" id="PTHR11566:SF233">
    <property type="entry name" value="CHROMOSOME UNDETERMINED SCAFFOLD_59, WHOLE GENOME SHOTGUN SEQUENCE"/>
    <property type="match status" value="1"/>
</dbReference>
<geneLocation type="mitochondrion" evidence="3"/>
<keyword evidence="3" id="KW-0496">Mitochondrion</keyword>
<feature type="coiled-coil region" evidence="1">
    <location>
        <begin position="320"/>
        <end position="347"/>
    </location>
</feature>
<sequence length="837" mass="93924">MNCSLVVLYCARAPCRATRHWRSDPPFWCRAIASQCRHSSSGAMGSSSHGAAFVATRDEIEERRLFSKIISILRSHSISADAIPTLCLIGVQSHGKSSLVEFFVGMPLTLIKEDTGTRCPTKFFLQFNVDVKTPRCEIVKVPKEVSHLYPDVSVSSPMKADYKALPNALGKMMQEVEEHSANGFSIDELEVHVTSDLCPNLFFVDLPGIVSQIDPRCKTIESIVRTYLQMPSVIPIMVVKASEDLATGMLYSFIRDNARPGWKQSSLFVATHFDANLPKNGEALALKLEGHCCDPENPKEKRVLTKFFVSCNPPPVVDRAALMERKHDELIQRIRNLERLENDLIEQCLTEIRSSVHPEFDIDYWRPFLGLGNAKSAIKKQWYDSYTKQFPAVRISLQEKQRETAAKLAELRSLQSANDPDTIRVSVSKIASKFLNLVKLVTEQDASVWSSSMFGFKSSGVTFDEEDCLYKSSGERPFLWEREISQSQLQGIRGPSADWQLELDAKLLGSSQIRRLFNVNRAILCTAELPPINSDLWLNATGHFVKATTSPSWDHAVAQVVNWWLRELMVPSVHFMTSRILHIFKRIGTIIADSMKADAKFTGFHQFVDEVNVAFQEWVEKRVRATEAVAVQLVEAKSEFLDLSLSRNMAAVFATDSQTESRSVDGYFTANNSEGYYSEGAAPDAPPAPEVNSDVSRRLRIMLGDHLTDAVQWPTTRSLDRESVVLVRKIAERCLLTQLLFCVHDIESLAICNIEKPIQNPMSTSGFSCDATLAESVGRVACQDADRLADAFQLDMKRISSEIADLASYEQNLAHDVVELDTTCRDLDTLYTSRRAR</sequence>
<dbReference type="PRINTS" id="PR00195">
    <property type="entry name" value="DYNAMIN"/>
</dbReference>
<dbReference type="GO" id="GO:0005737">
    <property type="term" value="C:cytoplasm"/>
    <property type="evidence" value="ECO:0007669"/>
    <property type="project" value="TreeGrafter"/>
</dbReference>
<evidence type="ECO:0000256" key="1">
    <source>
        <dbReference type="SAM" id="Coils"/>
    </source>
</evidence>
<evidence type="ECO:0000313" key="3">
    <source>
        <dbReference type="EMBL" id="SPQ93622.1"/>
    </source>
</evidence>
<dbReference type="EMBL" id="OVEO01000001">
    <property type="protein sequence ID" value="SPQ93622.1"/>
    <property type="molecule type" value="Genomic_DNA"/>
</dbReference>
<dbReference type="Proteomes" id="UP000290189">
    <property type="component" value="Unassembled WGS sequence"/>
</dbReference>
<dbReference type="InterPro" id="IPR045063">
    <property type="entry name" value="Dynamin_N"/>
</dbReference>
<dbReference type="Pfam" id="PF00350">
    <property type="entry name" value="Dynamin_N"/>
    <property type="match status" value="1"/>
</dbReference>
<dbReference type="InterPro" id="IPR022812">
    <property type="entry name" value="Dynamin"/>
</dbReference>
<protein>
    <recommendedName>
        <fullName evidence="2">Dynamin N-terminal domain-containing protein</fullName>
    </recommendedName>
</protein>
<dbReference type="GO" id="GO:0005874">
    <property type="term" value="C:microtubule"/>
    <property type="evidence" value="ECO:0007669"/>
    <property type="project" value="TreeGrafter"/>
</dbReference>
<proteinExistence type="predicted"/>
<keyword evidence="1" id="KW-0175">Coiled coil</keyword>
<dbReference type="PANTHER" id="PTHR11566">
    <property type="entry name" value="DYNAMIN"/>
    <property type="match status" value="1"/>
</dbReference>
<evidence type="ECO:0000313" key="4">
    <source>
        <dbReference type="Proteomes" id="UP000290189"/>
    </source>
</evidence>
<dbReference type="AlphaFoldDB" id="A0A3P3Y0J8"/>
<gene>
    <name evidence="3" type="ORF">PLBR_LOCUS837</name>
</gene>
<dbReference type="InterPro" id="IPR027417">
    <property type="entry name" value="P-loop_NTPase"/>
</dbReference>
<feature type="domain" description="Dynamin N-terminal" evidence="2">
    <location>
        <begin position="87"/>
        <end position="256"/>
    </location>
</feature>
<dbReference type="GO" id="GO:0003924">
    <property type="term" value="F:GTPase activity"/>
    <property type="evidence" value="ECO:0007669"/>
    <property type="project" value="TreeGrafter"/>
</dbReference>
<organism evidence="3 4">
    <name type="scientific">Plasmodiophora brassicae</name>
    <name type="common">Clubroot disease agent</name>
    <dbReference type="NCBI Taxonomy" id="37360"/>
    <lineage>
        <taxon>Eukaryota</taxon>
        <taxon>Sar</taxon>
        <taxon>Rhizaria</taxon>
        <taxon>Endomyxa</taxon>
        <taxon>Phytomyxea</taxon>
        <taxon>Plasmodiophorida</taxon>
        <taxon>Plasmodiophoridae</taxon>
        <taxon>Plasmodiophora</taxon>
    </lineage>
</organism>
<evidence type="ECO:0000259" key="2">
    <source>
        <dbReference type="Pfam" id="PF00350"/>
    </source>
</evidence>
<dbReference type="SUPFAM" id="SSF52540">
    <property type="entry name" value="P-loop containing nucleoside triphosphate hydrolases"/>
    <property type="match status" value="1"/>
</dbReference>
<dbReference type="Gene3D" id="3.40.50.300">
    <property type="entry name" value="P-loop containing nucleotide triphosphate hydrolases"/>
    <property type="match status" value="1"/>
</dbReference>
<accession>A0A3P3Y0J8</accession>
<dbReference type="GO" id="GO:0016020">
    <property type="term" value="C:membrane"/>
    <property type="evidence" value="ECO:0007669"/>
    <property type="project" value="TreeGrafter"/>
</dbReference>
<name>A0A3P3Y0J8_PLABS</name>
<reference evidence="3 4" key="1">
    <citation type="submission" date="2018-03" db="EMBL/GenBank/DDBJ databases">
        <authorList>
            <person name="Fogelqvist J."/>
        </authorList>
    </citation>
    <scope>NUCLEOTIDE SEQUENCE [LARGE SCALE GENOMIC DNA]</scope>
</reference>